<proteinExistence type="predicted"/>
<sequence>MSVVRCAARQLVRPFGLRAISTTTPAGVIWSDKERGEEAIAFRKEDERLLRALLAKVKKAADSTDVHEAEGSRAAELSSLKAILGKYNVSDKDLQAVLEWKHGAA</sequence>
<dbReference type="Proteomes" id="UP001489004">
    <property type="component" value="Unassembled WGS sequence"/>
</dbReference>
<dbReference type="AlphaFoldDB" id="A0AAW1R4Y5"/>
<keyword evidence="2" id="KW-1185">Reference proteome</keyword>
<reference evidence="1 2" key="1">
    <citation type="journal article" date="2024" name="Nat. Commun.">
        <title>Phylogenomics reveals the evolutionary origins of lichenization in chlorophyte algae.</title>
        <authorList>
            <person name="Puginier C."/>
            <person name="Libourel C."/>
            <person name="Otte J."/>
            <person name="Skaloud P."/>
            <person name="Haon M."/>
            <person name="Grisel S."/>
            <person name="Petersen M."/>
            <person name="Berrin J.G."/>
            <person name="Delaux P.M."/>
            <person name="Dal Grande F."/>
            <person name="Keller J."/>
        </authorList>
    </citation>
    <scope>NUCLEOTIDE SEQUENCE [LARGE SCALE GENOMIC DNA]</scope>
    <source>
        <strain evidence="1 2">SAG 2043</strain>
    </source>
</reference>
<evidence type="ECO:0000313" key="1">
    <source>
        <dbReference type="EMBL" id="KAK9828605.1"/>
    </source>
</evidence>
<dbReference type="EMBL" id="JALJOR010000001">
    <property type="protein sequence ID" value="KAK9828605.1"/>
    <property type="molecule type" value="Genomic_DNA"/>
</dbReference>
<protein>
    <submittedName>
        <fullName evidence="1">Uncharacterized protein</fullName>
    </submittedName>
</protein>
<organism evidence="1 2">
    <name type="scientific">[Myrmecia] bisecta</name>
    <dbReference type="NCBI Taxonomy" id="41462"/>
    <lineage>
        <taxon>Eukaryota</taxon>
        <taxon>Viridiplantae</taxon>
        <taxon>Chlorophyta</taxon>
        <taxon>core chlorophytes</taxon>
        <taxon>Trebouxiophyceae</taxon>
        <taxon>Trebouxiales</taxon>
        <taxon>Trebouxiaceae</taxon>
        <taxon>Myrmecia</taxon>
    </lineage>
</organism>
<evidence type="ECO:0000313" key="2">
    <source>
        <dbReference type="Proteomes" id="UP001489004"/>
    </source>
</evidence>
<comment type="caution">
    <text evidence="1">The sequence shown here is derived from an EMBL/GenBank/DDBJ whole genome shotgun (WGS) entry which is preliminary data.</text>
</comment>
<accession>A0AAW1R4Y5</accession>
<gene>
    <name evidence="1" type="ORF">WJX72_001004</name>
</gene>
<name>A0AAW1R4Y5_9CHLO</name>